<evidence type="ECO:0000313" key="5">
    <source>
        <dbReference type="Proteomes" id="UP001430584"/>
    </source>
</evidence>
<protein>
    <recommendedName>
        <fullName evidence="6">Ankyrin repeat protein</fullName>
    </recommendedName>
</protein>
<evidence type="ECO:0000313" key="4">
    <source>
        <dbReference type="EMBL" id="KAL0256790.1"/>
    </source>
</evidence>
<dbReference type="InterPro" id="IPR002110">
    <property type="entry name" value="Ankyrin_rpt"/>
</dbReference>
<gene>
    <name evidence="4" type="ORF">SLS55_009187</name>
</gene>
<comment type="caution">
    <text evidence="4">The sequence shown here is derived from an EMBL/GenBank/DDBJ whole genome shotgun (WGS) entry which is preliminary data.</text>
</comment>
<dbReference type="RefSeq" id="XP_066629819.1">
    <property type="nucleotide sequence ID" value="XM_066780590.1"/>
</dbReference>
<dbReference type="Proteomes" id="UP001430584">
    <property type="component" value="Unassembled WGS sequence"/>
</dbReference>
<reference evidence="4 5" key="1">
    <citation type="submission" date="2024-02" db="EMBL/GenBank/DDBJ databases">
        <title>De novo assembly and annotation of 12 fungi associated with fruit tree decline syndrome in Ontario, Canada.</title>
        <authorList>
            <person name="Sulman M."/>
            <person name="Ellouze W."/>
            <person name="Ilyukhin E."/>
        </authorList>
    </citation>
    <scope>NUCLEOTIDE SEQUENCE [LARGE SCALE GENOMIC DNA]</scope>
    <source>
        <strain evidence="4 5">FDS-637</strain>
    </source>
</reference>
<keyword evidence="2" id="KW-0040">ANK repeat</keyword>
<dbReference type="EMBL" id="JAJVCZ030000009">
    <property type="protein sequence ID" value="KAL0256790.1"/>
    <property type="molecule type" value="Genomic_DNA"/>
</dbReference>
<evidence type="ECO:0000256" key="3">
    <source>
        <dbReference type="SAM" id="MobiDB-lite"/>
    </source>
</evidence>
<feature type="compositionally biased region" description="Basic and acidic residues" evidence="3">
    <location>
        <begin position="511"/>
        <end position="526"/>
    </location>
</feature>
<dbReference type="SUPFAM" id="SSF48403">
    <property type="entry name" value="Ankyrin repeat"/>
    <property type="match status" value="2"/>
</dbReference>
<dbReference type="PANTHER" id="PTHR24198:SF165">
    <property type="entry name" value="ANKYRIN REPEAT-CONTAINING PROTEIN-RELATED"/>
    <property type="match status" value="1"/>
</dbReference>
<accession>A0ABR3C866</accession>
<proteinExistence type="predicted"/>
<dbReference type="GeneID" id="92013272"/>
<organism evidence="4 5">
    <name type="scientific">Diplodia seriata</name>
    <dbReference type="NCBI Taxonomy" id="420778"/>
    <lineage>
        <taxon>Eukaryota</taxon>
        <taxon>Fungi</taxon>
        <taxon>Dikarya</taxon>
        <taxon>Ascomycota</taxon>
        <taxon>Pezizomycotina</taxon>
        <taxon>Dothideomycetes</taxon>
        <taxon>Dothideomycetes incertae sedis</taxon>
        <taxon>Botryosphaeriales</taxon>
        <taxon>Botryosphaeriaceae</taxon>
        <taxon>Diplodia</taxon>
    </lineage>
</organism>
<dbReference type="Gene3D" id="1.25.40.20">
    <property type="entry name" value="Ankyrin repeat-containing domain"/>
    <property type="match status" value="3"/>
</dbReference>
<dbReference type="InterPro" id="IPR036770">
    <property type="entry name" value="Ankyrin_rpt-contain_sf"/>
</dbReference>
<keyword evidence="5" id="KW-1185">Reference proteome</keyword>
<feature type="region of interest" description="Disordered" evidence="3">
    <location>
        <begin position="510"/>
        <end position="529"/>
    </location>
</feature>
<dbReference type="PANTHER" id="PTHR24198">
    <property type="entry name" value="ANKYRIN REPEAT AND PROTEIN KINASE DOMAIN-CONTAINING PROTEIN"/>
    <property type="match status" value="1"/>
</dbReference>
<sequence length="739" mass="80720">MKTVLDNLKDPRGHSYYCETMPSITLLTHFGLDQTLDAYLAEQVNRVSPLMDRTMNAALQLAIDRNQTEIFKVILRFIQRTGRSTYMDLTSITGKVRYAIDAANHPAIEAALDILPLAASKRQEILGSLLGAAIREENATTARFVAKRKDFSPSSHDLFVAMAHGMTELVEMLLERDDIDPHVLDNDRRTTLAFAAFKGLPRVVELLLSKAQVDPSIRDKFGYRALTLAVMRADEDNESSMKLIIQRLIQHGIDNNIDTGLNDKTKDGQTLLTHAVRTGRLEIFSLLLGYLRDELTGRDHNGRCLVSHAVEALWRNMDVLKALINTYSLPANTPDNDGKTPLIWAAQTAPCAEKIAALLQSGKDISINAQDSHGLTALSHAVQHTDQAAASAIAALLAHPALDPNLRDAAGRTALWHAWDITTNTTRPTTTPLHQLLAHPLTDPNAADHHGRTIAIHKAQAARPWALPAILAHPRADPNAADATARTALHTAVFDHPQTVAALLFADDDEGRPRTAIDPNPRDADGRSPLSLAVERGGVAGRTIAALLAHPDTRVDGEPDAFGMTAVEYAGREAGGPFLGEVVAPVVVRFLRETAGGDEGARRERRAAFVRKANVATRGGGVPLLALAMRYPGDREMEALVRALVGEEGIDVNWRNGKGESLFCRAVWEMDVVAMRALLGRADLEVASEEDREALRGAVEWRREHGMGLGWRRGEGEGEEGARLKEVEELLEMYLARGG</sequence>
<evidence type="ECO:0000256" key="1">
    <source>
        <dbReference type="ARBA" id="ARBA00022737"/>
    </source>
</evidence>
<dbReference type="SMART" id="SM00248">
    <property type="entry name" value="ANK"/>
    <property type="match status" value="8"/>
</dbReference>
<keyword evidence="1" id="KW-0677">Repeat</keyword>
<name>A0ABR3C866_9PEZI</name>
<evidence type="ECO:0000256" key="2">
    <source>
        <dbReference type="ARBA" id="ARBA00023043"/>
    </source>
</evidence>
<evidence type="ECO:0008006" key="6">
    <source>
        <dbReference type="Google" id="ProtNLM"/>
    </source>
</evidence>
<dbReference type="Pfam" id="PF12796">
    <property type="entry name" value="Ank_2"/>
    <property type="match status" value="1"/>
</dbReference>